<accession>A0ABS3QYD4</accession>
<organism evidence="2 3">
    <name type="scientific">Actinomadura nitritigenes</name>
    <dbReference type="NCBI Taxonomy" id="134602"/>
    <lineage>
        <taxon>Bacteria</taxon>
        <taxon>Bacillati</taxon>
        <taxon>Actinomycetota</taxon>
        <taxon>Actinomycetes</taxon>
        <taxon>Streptosporangiales</taxon>
        <taxon>Thermomonosporaceae</taxon>
        <taxon>Actinomadura</taxon>
    </lineage>
</organism>
<comment type="caution">
    <text evidence="2">The sequence shown here is derived from an EMBL/GenBank/DDBJ whole genome shotgun (WGS) entry which is preliminary data.</text>
</comment>
<name>A0ABS3QYD4_9ACTN</name>
<evidence type="ECO:0000313" key="2">
    <source>
        <dbReference type="EMBL" id="MBO2439004.1"/>
    </source>
</evidence>
<evidence type="ECO:0000313" key="3">
    <source>
        <dbReference type="Proteomes" id="UP000666915"/>
    </source>
</evidence>
<keyword evidence="3" id="KW-1185">Reference proteome</keyword>
<dbReference type="Proteomes" id="UP000666915">
    <property type="component" value="Unassembled WGS sequence"/>
</dbReference>
<sequence>MRRSAIVTAGTAAGALLLAGCGGGGGGGDVKGAGTAEVSAPAIGATSTPNLGGGGGRPPAPRRPGAQNRPATLGPLGYGPLRLGMTARQLRGSGLLIGKVRAGATGCSGYDLRTHRTPKGSAGVYYSPRLGIATIFAVGGMRTPQGIGVGSTLAQVQHAYPRVARGVNGSSAPVPGNPKAVYSLLLSGGRVTSLALDLAGQDCHN</sequence>
<evidence type="ECO:0000256" key="1">
    <source>
        <dbReference type="SAM" id="MobiDB-lite"/>
    </source>
</evidence>
<feature type="region of interest" description="Disordered" evidence="1">
    <location>
        <begin position="41"/>
        <end position="77"/>
    </location>
</feature>
<gene>
    <name evidence="2" type="ORF">J4557_15905</name>
</gene>
<feature type="compositionally biased region" description="Low complexity" evidence="1">
    <location>
        <begin position="63"/>
        <end position="77"/>
    </location>
</feature>
<protein>
    <submittedName>
        <fullName evidence="2">Uncharacterized protein</fullName>
    </submittedName>
</protein>
<dbReference type="RefSeq" id="WP_208267303.1">
    <property type="nucleotide sequence ID" value="NZ_BAAAGM010000031.1"/>
</dbReference>
<reference evidence="2 3" key="1">
    <citation type="submission" date="2021-03" db="EMBL/GenBank/DDBJ databases">
        <authorList>
            <person name="Kanchanasin P."/>
            <person name="Saeng-In P."/>
            <person name="Phongsopitanun W."/>
            <person name="Yuki M."/>
            <person name="Kudo T."/>
            <person name="Ohkuma M."/>
            <person name="Tanasupawat S."/>
        </authorList>
    </citation>
    <scope>NUCLEOTIDE SEQUENCE [LARGE SCALE GENOMIC DNA]</scope>
    <source>
        <strain evidence="2 3">L46</strain>
    </source>
</reference>
<dbReference type="EMBL" id="JAGEOK010000009">
    <property type="protein sequence ID" value="MBO2439004.1"/>
    <property type="molecule type" value="Genomic_DNA"/>
</dbReference>
<dbReference type="PROSITE" id="PS51257">
    <property type="entry name" value="PROKAR_LIPOPROTEIN"/>
    <property type="match status" value="1"/>
</dbReference>
<proteinExistence type="predicted"/>